<dbReference type="Pfam" id="PF00295">
    <property type="entry name" value="Glyco_hydro_28"/>
    <property type="match status" value="1"/>
</dbReference>
<protein>
    <submittedName>
        <fullName evidence="10">Polygalacturonase</fullName>
        <ecNumber evidence="10">3.2.1.15</ecNumber>
    </submittedName>
</protein>
<evidence type="ECO:0000256" key="2">
    <source>
        <dbReference type="ARBA" id="ARBA00008834"/>
    </source>
</evidence>
<accession>A0A514YDC5</accession>
<sequence>MVALLMAKVLTCKKTGKSNPNGTTTLEFTNSNNIVISGLTSVNSQKFHIVINKCNNVKARVKVSASGNSPNTDGIHVQSSSGFTILNSKIGTGDDCVSIGPGTDNLLIENVACGPGHGISIGSLGKEREEAGVQNVTVKTVTFTGTQNGASGVKISDMTYQDIHGTSATEVAVKFDCSWENPCFGITLDFVSLTYKNEPTEAFCNHAGGFAFSFFQPNSCLV</sequence>
<dbReference type="PROSITE" id="PS00502">
    <property type="entry name" value="POLYGALACTURONASE"/>
    <property type="match status" value="1"/>
</dbReference>
<evidence type="ECO:0000256" key="6">
    <source>
        <dbReference type="ARBA" id="ARBA00023295"/>
    </source>
</evidence>
<dbReference type="InterPro" id="IPR012334">
    <property type="entry name" value="Pectin_lyas_fold"/>
</dbReference>
<keyword evidence="7" id="KW-0961">Cell wall biogenesis/degradation</keyword>
<dbReference type="GO" id="GO:0005975">
    <property type="term" value="P:carbohydrate metabolic process"/>
    <property type="evidence" value="ECO:0007669"/>
    <property type="project" value="InterPro"/>
</dbReference>
<evidence type="ECO:0000256" key="8">
    <source>
        <dbReference type="PROSITE-ProRule" id="PRU10052"/>
    </source>
</evidence>
<dbReference type="AlphaFoldDB" id="A0A514YDC5"/>
<evidence type="ECO:0000256" key="5">
    <source>
        <dbReference type="ARBA" id="ARBA00022801"/>
    </source>
</evidence>
<gene>
    <name evidence="10" type="primary">PG22-6</name>
</gene>
<dbReference type="Gene3D" id="2.160.20.10">
    <property type="entry name" value="Single-stranded right-handed beta-helix, Pectin lyase-like"/>
    <property type="match status" value="2"/>
</dbReference>
<comment type="subcellular location">
    <subcellularLocation>
        <location evidence="1">Secreted</location>
        <location evidence="1">Cell wall</location>
    </subcellularLocation>
</comment>
<name>A0A514YDC5_MANIN</name>
<feature type="active site" evidence="8">
    <location>
        <position position="117"/>
    </location>
</feature>
<dbReference type="EC" id="3.2.1.15" evidence="10"/>
<keyword evidence="4" id="KW-0964">Secreted</keyword>
<proteinExistence type="inferred from homology"/>
<evidence type="ECO:0000256" key="1">
    <source>
        <dbReference type="ARBA" id="ARBA00004191"/>
    </source>
</evidence>
<dbReference type="InterPro" id="IPR000743">
    <property type="entry name" value="Glyco_hydro_28"/>
</dbReference>
<dbReference type="GO" id="GO:0004650">
    <property type="term" value="F:polygalacturonase activity"/>
    <property type="evidence" value="ECO:0007669"/>
    <property type="project" value="UniProtKB-EC"/>
</dbReference>
<reference evidence="10" key="1">
    <citation type="submission" date="2019-05" db="EMBL/GenBank/DDBJ databases">
        <authorList>
            <person name="Kuhn D.N."/>
        </authorList>
    </citation>
    <scope>NUCLEOTIDE SEQUENCE</scope>
</reference>
<dbReference type="SUPFAM" id="SSF51126">
    <property type="entry name" value="Pectin lyase-like"/>
    <property type="match status" value="1"/>
</dbReference>
<reference evidence="10" key="2">
    <citation type="submission" date="2019-07" db="EMBL/GenBank/DDBJ databases">
        <title>Sequencing, Assembly and Annotation of the Mango Genome Cultivar 'Tommy Atkins'.</title>
        <authorList>
            <person name="Islas-Osuna M.A."/>
        </authorList>
    </citation>
    <scope>NUCLEOTIDE SEQUENCE</scope>
</reference>
<evidence type="ECO:0000256" key="9">
    <source>
        <dbReference type="RuleBase" id="RU361169"/>
    </source>
</evidence>
<keyword evidence="3" id="KW-0134">Cell wall</keyword>
<evidence type="ECO:0000256" key="4">
    <source>
        <dbReference type="ARBA" id="ARBA00022525"/>
    </source>
</evidence>
<evidence type="ECO:0000313" key="10">
    <source>
        <dbReference type="EMBL" id="QDK56789.1"/>
    </source>
</evidence>
<evidence type="ECO:0000256" key="7">
    <source>
        <dbReference type="ARBA" id="ARBA00023316"/>
    </source>
</evidence>
<dbReference type="PANTHER" id="PTHR31375">
    <property type="match status" value="1"/>
</dbReference>
<organism evidence="10">
    <name type="scientific">Mangifera indica</name>
    <name type="common">Mango</name>
    <dbReference type="NCBI Taxonomy" id="29780"/>
    <lineage>
        <taxon>Eukaryota</taxon>
        <taxon>Viridiplantae</taxon>
        <taxon>Streptophyta</taxon>
        <taxon>Embryophyta</taxon>
        <taxon>Tracheophyta</taxon>
        <taxon>Spermatophyta</taxon>
        <taxon>Magnoliopsida</taxon>
        <taxon>eudicotyledons</taxon>
        <taxon>Gunneridae</taxon>
        <taxon>Pentapetalae</taxon>
        <taxon>rosids</taxon>
        <taxon>malvids</taxon>
        <taxon>Sapindales</taxon>
        <taxon>Anacardiaceae</taxon>
        <taxon>Mangifera</taxon>
    </lineage>
</organism>
<dbReference type="EMBL" id="MK936545">
    <property type="protein sequence ID" value="QDK56789.1"/>
    <property type="molecule type" value="Genomic_DNA"/>
</dbReference>
<dbReference type="SMART" id="SM00710">
    <property type="entry name" value="PbH1"/>
    <property type="match status" value="4"/>
</dbReference>
<dbReference type="InterPro" id="IPR011050">
    <property type="entry name" value="Pectin_lyase_fold/virulence"/>
</dbReference>
<evidence type="ECO:0000256" key="3">
    <source>
        <dbReference type="ARBA" id="ARBA00022512"/>
    </source>
</evidence>
<comment type="similarity">
    <text evidence="2 9">Belongs to the glycosyl hydrolase 28 family.</text>
</comment>
<dbReference type="GO" id="GO:0071555">
    <property type="term" value="P:cell wall organization"/>
    <property type="evidence" value="ECO:0007669"/>
    <property type="project" value="UniProtKB-KW"/>
</dbReference>
<dbReference type="InterPro" id="IPR006626">
    <property type="entry name" value="PbH1"/>
</dbReference>
<keyword evidence="5 9" id="KW-0378">Hydrolase</keyword>
<keyword evidence="6 9" id="KW-0326">Glycosidase</keyword>